<evidence type="ECO:0000256" key="1">
    <source>
        <dbReference type="ARBA" id="ARBA00004241"/>
    </source>
</evidence>
<evidence type="ECO:0000313" key="4">
    <source>
        <dbReference type="EMBL" id="MFD1781116.1"/>
    </source>
</evidence>
<organism evidence="4 5">
    <name type="scientific">Fredinandcohnia salidurans</name>
    <dbReference type="NCBI Taxonomy" id="2595041"/>
    <lineage>
        <taxon>Bacteria</taxon>
        <taxon>Bacillati</taxon>
        <taxon>Bacillota</taxon>
        <taxon>Bacilli</taxon>
        <taxon>Bacillales</taxon>
        <taxon>Bacillaceae</taxon>
        <taxon>Fredinandcohnia</taxon>
    </lineage>
</organism>
<dbReference type="EMBL" id="JBHUEK010000031">
    <property type="protein sequence ID" value="MFD1781116.1"/>
    <property type="molecule type" value="Genomic_DNA"/>
</dbReference>
<keyword evidence="2" id="KW-0178">Competence</keyword>
<evidence type="ECO:0000313" key="5">
    <source>
        <dbReference type="Proteomes" id="UP001597227"/>
    </source>
</evidence>
<accession>A0ABW4MTX7</accession>
<dbReference type="NCBIfam" id="TIGR02532">
    <property type="entry name" value="IV_pilin_GFxxxE"/>
    <property type="match status" value="1"/>
</dbReference>
<reference evidence="5" key="1">
    <citation type="journal article" date="2019" name="Int. J. Syst. Evol. Microbiol.">
        <title>The Global Catalogue of Microorganisms (GCM) 10K type strain sequencing project: providing services to taxonomists for standard genome sequencing and annotation.</title>
        <authorList>
            <consortium name="The Broad Institute Genomics Platform"/>
            <consortium name="The Broad Institute Genome Sequencing Center for Infectious Disease"/>
            <person name="Wu L."/>
            <person name="Ma J."/>
        </authorList>
    </citation>
    <scope>NUCLEOTIDE SEQUENCE [LARGE SCALE GENOMIC DNA]</scope>
    <source>
        <strain evidence="5">CCUG 15531</strain>
    </source>
</reference>
<keyword evidence="3" id="KW-0472">Membrane</keyword>
<dbReference type="Proteomes" id="UP001597227">
    <property type="component" value="Unassembled WGS sequence"/>
</dbReference>
<evidence type="ECO:0000256" key="2">
    <source>
        <dbReference type="ARBA" id="ARBA00023287"/>
    </source>
</evidence>
<dbReference type="InterPro" id="IPR012902">
    <property type="entry name" value="N_methyl_site"/>
</dbReference>
<keyword evidence="5" id="KW-1185">Reference proteome</keyword>
<evidence type="ECO:0000256" key="3">
    <source>
        <dbReference type="SAM" id="Phobius"/>
    </source>
</evidence>
<dbReference type="PROSITE" id="PS00409">
    <property type="entry name" value="PROKAR_NTER_METHYL"/>
    <property type="match status" value="1"/>
</dbReference>
<dbReference type="Pfam" id="PF07963">
    <property type="entry name" value="N_methyl"/>
    <property type="match status" value="1"/>
</dbReference>
<dbReference type="RefSeq" id="WP_304217600.1">
    <property type="nucleotide sequence ID" value="NZ_JBHUEK010000031.1"/>
</dbReference>
<comment type="subcellular location">
    <subcellularLocation>
        <location evidence="1">Cell surface</location>
    </subcellularLocation>
</comment>
<sequence length="130" mass="14562">MIKSERGVTLVELLAAISLLSIILLLASSVHLFGQKQMNSQSDEVQKQSQERLAANLITKEIRKAKTVEVKNPNQLTVNDTDTYKLEGTTIKKNNEEFMTKINGFSVTKNGNQVNLKIGNLPETTIYIRE</sequence>
<proteinExistence type="predicted"/>
<feature type="transmembrane region" description="Helical" evidence="3">
    <location>
        <begin position="13"/>
        <end position="33"/>
    </location>
</feature>
<name>A0ABW4MTX7_9BACI</name>
<protein>
    <submittedName>
        <fullName evidence="4">Prepilin-type N-terminal cleavage/methylation domain-containing protein</fullName>
    </submittedName>
</protein>
<comment type="caution">
    <text evidence="4">The sequence shown here is derived from an EMBL/GenBank/DDBJ whole genome shotgun (WGS) entry which is preliminary data.</text>
</comment>
<keyword evidence="3" id="KW-1133">Transmembrane helix</keyword>
<keyword evidence="3" id="KW-0812">Transmembrane</keyword>
<gene>
    <name evidence="4" type="ORF">ACFSFW_20890</name>
</gene>